<dbReference type="EMBL" id="KV722383">
    <property type="protein sequence ID" value="OCH91536.1"/>
    <property type="molecule type" value="Genomic_DNA"/>
</dbReference>
<accession>A0A8E2AVV2</accession>
<protein>
    <submittedName>
        <fullName evidence="2">Uncharacterized protein</fullName>
    </submittedName>
</protein>
<dbReference type="InterPro" id="IPR011011">
    <property type="entry name" value="Znf_FYVE_PHD"/>
</dbReference>
<name>A0A8E2AVV2_9APHY</name>
<keyword evidence="3" id="KW-1185">Reference proteome</keyword>
<feature type="region of interest" description="Disordered" evidence="1">
    <location>
        <begin position="14"/>
        <end position="43"/>
    </location>
</feature>
<dbReference type="SUPFAM" id="SSF57903">
    <property type="entry name" value="FYVE/PHD zinc finger"/>
    <property type="match status" value="1"/>
</dbReference>
<dbReference type="AlphaFoldDB" id="A0A8E2AVV2"/>
<feature type="region of interest" description="Disordered" evidence="1">
    <location>
        <begin position="120"/>
        <end position="163"/>
    </location>
</feature>
<sequence>MLFTSLDNVRKPLHKRRKLATDSHCPSDAHTRLPLSPLAADTRPPSTRGTICSSCHRTFHARAGHLAHCARCKAPICSICSRTCTGSVPSIPPTPALTFSPTPPATPLPSPRRVALALHTNISHATGATPRGRRRKARDDDDEEQQERADASADTDASAGRRRKDGILPGCERVICKNCCFENPQSDLTTCYDCYGLPYRVPDQDQERLTVPFSEL</sequence>
<gene>
    <name evidence="2" type="ORF">OBBRIDRAFT_825253</name>
</gene>
<feature type="compositionally biased region" description="Basic and acidic residues" evidence="1">
    <location>
        <begin position="19"/>
        <end position="31"/>
    </location>
</feature>
<evidence type="ECO:0000313" key="2">
    <source>
        <dbReference type="EMBL" id="OCH91536.1"/>
    </source>
</evidence>
<evidence type="ECO:0000313" key="3">
    <source>
        <dbReference type="Proteomes" id="UP000250043"/>
    </source>
</evidence>
<proteinExistence type="predicted"/>
<reference evidence="2 3" key="1">
    <citation type="submission" date="2016-07" db="EMBL/GenBank/DDBJ databases">
        <title>Draft genome of the white-rot fungus Obba rivulosa 3A-2.</title>
        <authorList>
            <consortium name="DOE Joint Genome Institute"/>
            <person name="Miettinen O."/>
            <person name="Riley R."/>
            <person name="Acob R."/>
            <person name="Barry K."/>
            <person name="Cullen D."/>
            <person name="De Vries R."/>
            <person name="Hainaut M."/>
            <person name="Hatakka A."/>
            <person name="Henrissat B."/>
            <person name="Hilden K."/>
            <person name="Kuo R."/>
            <person name="Labutti K."/>
            <person name="Lipzen A."/>
            <person name="Makela M.R."/>
            <person name="Sandor L."/>
            <person name="Spatafora J.W."/>
            <person name="Grigoriev I.V."/>
            <person name="Hibbett D.S."/>
        </authorList>
    </citation>
    <scope>NUCLEOTIDE SEQUENCE [LARGE SCALE GENOMIC DNA]</scope>
    <source>
        <strain evidence="2 3">3A-2</strain>
    </source>
</reference>
<evidence type="ECO:0000256" key="1">
    <source>
        <dbReference type="SAM" id="MobiDB-lite"/>
    </source>
</evidence>
<organism evidence="2 3">
    <name type="scientific">Obba rivulosa</name>
    <dbReference type="NCBI Taxonomy" id="1052685"/>
    <lineage>
        <taxon>Eukaryota</taxon>
        <taxon>Fungi</taxon>
        <taxon>Dikarya</taxon>
        <taxon>Basidiomycota</taxon>
        <taxon>Agaricomycotina</taxon>
        <taxon>Agaricomycetes</taxon>
        <taxon>Polyporales</taxon>
        <taxon>Gelatoporiaceae</taxon>
        <taxon>Obba</taxon>
    </lineage>
</organism>
<dbReference type="Proteomes" id="UP000250043">
    <property type="component" value="Unassembled WGS sequence"/>
</dbReference>
<dbReference type="OrthoDB" id="3240925at2759"/>